<reference evidence="1 2" key="1">
    <citation type="journal article" date="2016" name="Nat. Commun.">
        <title>Extremotolerant tardigrade genome and improved radiotolerance of human cultured cells by tardigrade-unique protein.</title>
        <authorList>
            <person name="Hashimoto T."/>
            <person name="Horikawa D.D."/>
            <person name="Saito Y."/>
            <person name="Kuwahara H."/>
            <person name="Kozuka-Hata H."/>
            <person name="Shin-I T."/>
            <person name="Minakuchi Y."/>
            <person name="Ohishi K."/>
            <person name="Motoyama A."/>
            <person name="Aizu T."/>
            <person name="Enomoto A."/>
            <person name="Kondo K."/>
            <person name="Tanaka S."/>
            <person name="Hara Y."/>
            <person name="Koshikawa S."/>
            <person name="Sagara H."/>
            <person name="Miura T."/>
            <person name="Yokobori S."/>
            <person name="Miyagawa K."/>
            <person name="Suzuki Y."/>
            <person name="Kubo T."/>
            <person name="Oyama M."/>
            <person name="Kohara Y."/>
            <person name="Fujiyama A."/>
            <person name="Arakawa K."/>
            <person name="Katayama T."/>
            <person name="Toyoda A."/>
            <person name="Kunieda T."/>
        </authorList>
    </citation>
    <scope>NUCLEOTIDE SEQUENCE [LARGE SCALE GENOMIC DNA]</scope>
    <source>
        <strain evidence="1 2">YOKOZUNA-1</strain>
    </source>
</reference>
<organism evidence="1 2">
    <name type="scientific">Ramazzottius varieornatus</name>
    <name type="common">Water bear</name>
    <name type="synonym">Tardigrade</name>
    <dbReference type="NCBI Taxonomy" id="947166"/>
    <lineage>
        <taxon>Eukaryota</taxon>
        <taxon>Metazoa</taxon>
        <taxon>Ecdysozoa</taxon>
        <taxon>Tardigrada</taxon>
        <taxon>Eutardigrada</taxon>
        <taxon>Parachela</taxon>
        <taxon>Hypsibioidea</taxon>
        <taxon>Ramazzottiidae</taxon>
        <taxon>Ramazzottius</taxon>
    </lineage>
</organism>
<proteinExistence type="predicted"/>
<evidence type="ECO:0000313" key="2">
    <source>
        <dbReference type="Proteomes" id="UP000186922"/>
    </source>
</evidence>
<comment type="caution">
    <text evidence="1">The sequence shown here is derived from an EMBL/GenBank/DDBJ whole genome shotgun (WGS) entry which is preliminary data.</text>
</comment>
<name>A0A1D1W2B7_RAMVA</name>
<dbReference type="Proteomes" id="UP000186922">
    <property type="component" value="Unassembled WGS sequence"/>
</dbReference>
<evidence type="ECO:0000313" key="1">
    <source>
        <dbReference type="EMBL" id="GAV07541.1"/>
    </source>
</evidence>
<accession>A0A1D1W2B7</accession>
<protein>
    <submittedName>
        <fullName evidence="1">Uncharacterized protein</fullName>
    </submittedName>
</protein>
<dbReference type="EMBL" id="BDGG01000015">
    <property type="protein sequence ID" value="GAV07541.1"/>
    <property type="molecule type" value="Genomic_DNA"/>
</dbReference>
<sequence length="50" mass="5381">MDVPASYRAVRRDIKGTPSVGLGCLEQLVETTSFLTGSGVGFYYPDLLSI</sequence>
<keyword evidence="2" id="KW-1185">Reference proteome</keyword>
<gene>
    <name evidence="1" type="primary">RvY_17365-1</name>
    <name evidence="1" type="synonym">RvY_17365.1</name>
    <name evidence="1" type="ORF">RvY_17365</name>
</gene>
<dbReference type="AlphaFoldDB" id="A0A1D1W2B7"/>